<gene>
    <name evidence="2" type="ORF">RM779_07845</name>
</gene>
<sequence>MLTVNMLEELFAPGSHHTHEERSRLALTLVEAGGLAPDRGPIDLDSGEAVISLSAGPARVRQNDPEDPDDPDGPGR</sequence>
<feature type="region of interest" description="Disordered" evidence="1">
    <location>
        <begin position="53"/>
        <end position="76"/>
    </location>
</feature>
<evidence type="ECO:0000313" key="3">
    <source>
        <dbReference type="Proteomes" id="UP001183615"/>
    </source>
</evidence>
<dbReference type="Proteomes" id="UP001183615">
    <property type="component" value="Unassembled WGS sequence"/>
</dbReference>
<accession>A0ABU2S0S3</accession>
<name>A0ABU2S0S3_9ACTN</name>
<comment type="caution">
    <text evidence="2">The sequence shown here is derived from an EMBL/GenBank/DDBJ whole genome shotgun (WGS) entry which is preliminary data.</text>
</comment>
<keyword evidence="3" id="KW-1185">Reference proteome</keyword>
<reference evidence="3" key="1">
    <citation type="submission" date="2023-07" db="EMBL/GenBank/DDBJ databases">
        <title>30 novel species of actinomycetes from the DSMZ collection.</title>
        <authorList>
            <person name="Nouioui I."/>
        </authorList>
    </citation>
    <scope>NUCLEOTIDE SEQUENCE [LARGE SCALE GENOMIC DNA]</scope>
    <source>
        <strain evidence="3">DSM 41886</strain>
    </source>
</reference>
<dbReference type="InterPro" id="IPR045684">
    <property type="entry name" value="DUF6191"/>
</dbReference>
<dbReference type="EMBL" id="JAVREV010000003">
    <property type="protein sequence ID" value="MDT0442507.1"/>
    <property type="molecule type" value="Genomic_DNA"/>
</dbReference>
<feature type="compositionally biased region" description="Acidic residues" evidence="1">
    <location>
        <begin position="65"/>
        <end position="76"/>
    </location>
</feature>
<protein>
    <submittedName>
        <fullName evidence="2">DUF6191 domain-containing protein</fullName>
    </submittedName>
</protein>
<organism evidence="2 3">
    <name type="scientific">Streptomyces johnsoniae</name>
    <dbReference type="NCBI Taxonomy" id="3075532"/>
    <lineage>
        <taxon>Bacteria</taxon>
        <taxon>Bacillati</taxon>
        <taxon>Actinomycetota</taxon>
        <taxon>Actinomycetes</taxon>
        <taxon>Kitasatosporales</taxon>
        <taxon>Streptomycetaceae</taxon>
        <taxon>Streptomyces</taxon>
    </lineage>
</organism>
<evidence type="ECO:0000313" key="2">
    <source>
        <dbReference type="EMBL" id="MDT0442507.1"/>
    </source>
</evidence>
<evidence type="ECO:0000256" key="1">
    <source>
        <dbReference type="SAM" id="MobiDB-lite"/>
    </source>
</evidence>
<dbReference type="Pfam" id="PF19690">
    <property type="entry name" value="DUF6191"/>
    <property type="match status" value="1"/>
</dbReference>
<dbReference type="RefSeq" id="WP_253194521.1">
    <property type="nucleotide sequence ID" value="NZ_JAVREV010000003.1"/>
</dbReference>
<proteinExistence type="predicted"/>